<dbReference type="AlphaFoldDB" id="B1XZQ5"/>
<dbReference type="HOGENOM" id="CLU_190651_0_0_4"/>
<organism evidence="2 3">
    <name type="scientific">Leptothrix cholodnii (strain ATCC 51168 / LMG 8142 / SP-6)</name>
    <name type="common">Leptothrix discophora (strain SP-6)</name>
    <dbReference type="NCBI Taxonomy" id="395495"/>
    <lineage>
        <taxon>Bacteria</taxon>
        <taxon>Pseudomonadati</taxon>
        <taxon>Pseudomonadota</taxon>
        <taxon>Betaproteobacteria</taxon>
        <taxon>Burkholderiales</taxon>
        <taxon>Sphaerotilaceae</taxon>
        <taxon>Leptothrix</taxon>
    </lineage>
</organism>
<dbReference type="KEGG" id="lch:Lcho_0626"/>
<accession>B1XZQ5</accession>
<feature type="domain" description="PIN" evidence="1">
    <location>
        <begin position="2"/>
        <end position="76"/>
    </location>
</feature>
<dbReference type="Proteomes" id="UP000001693">
    <property type="component" value="Chromosome"/>
</dbReference>
<dbReference type="InterPro" id="IPR052919">
    <property type="entry name" value="TA_system_RNase"/>
</dbReference>
<dbReference type="Gene3D" id="3.40.50.1010">
    <property type="entry name" value="5'-nuclease"/>
    <property type="match status" value="1"/>
</dbReference>
<dbReference type="RefSeq" id="WP_012345663.1">
    <property type="nucleotide sequence ID" value="NC_010524.1"/>
</dbReference>
<reference evidence="2 3" key="1">
    <citation type="submission" date="2008-03" db="EMBL/GenBank/DDBJ databases">
        <title>Complete sequence of Leptothrix cholodnii SP-6.</title>
        <authorList>
            <consortium name="US DOE Joint Genome Institute"/>
            <person name="Copeland A."/>
            <person name="Lucas S."/>
            <person name="Lapidus A."/>
            <person name="Glavina del Rio T."/>
            <person name="Dalin E."/>
            <person name="Tice H."/>
            <person name="Bruce D."/>
            <person name="Goodwin L."/>
            <person name="Pitluck S."/>
            <person name="Chertkov O."/>
            <person name="Brettin T."/>
            <person name="Detter J.C."/>
            <person name="Han C."/>
            <person name="Kuske C.R."/>
            <person name="Schmutz J."/>
            <person name="Larimer F."/>
            <person name="Land M."/>
            <person name="Hauser L."/>
            <person name="Kyrpides N."/>
            <person name="Lykidis A."/>
            <person name="Emerson D."/>
            <person name="Richardson P."/>
        </authorList>
    </citation>
    <scope>NUCLEOTIDE SEQUENCE [LARGE SCALE GENOMIC DNA]</scope>
    <source>
        <strain evidence="3">ATCC 51168 / LMG 8142 / SP-6</strain>
    </source>
</reference>
<sequence>MILLDTHVWVRWLVPGDQPLPRALSDLIDLEDDVCVSAISHWEIAYLQKRGRLSLPLDIQDWLREATVGSDIRTLDLTPVSQSGPPP</sequence>
<dbReference type="SUPFAM" id="SSF88723">
    <property type="entry name" value="PIN domain-like"/>
    <property type="match status" value="1"/>
</dbReference>
<dbReference type="OrthoDB" id="9798990at2"/>
<dbReference type="eggNOG" id="COG3744">
    <property type="taxonomic scope" value="Bacteria"/>
</dbReference>
<dbReference type="PANTHER" id="PTHR36173">
    <property type="entry name" value="RIBONUCLEASE VAPC16-RELATED"/>
    <property type="match status" value="1"/>
</dbReference>
<evidence type="ECO:0000313" key="3">
    <source>
        <dbReference type="Proteomes" id="UP000001693"/>
    </source>
</evidence>
<dbReference type="STRING" id="395495.Lcho_0626"/>
<proteinExistence type="predicted"/>
<name>B1XZQ5_LEPCP</name>
<dbReference type="InterPro" id="IPR029060">
    <property type="entry name" value="PIN-like_dom_sf"/>
</dbReference>
<evidence type="ECO:0000259" key="1">
    <source>
        <dbReference type="Pfam" id="PF01850"/>
    </source>
</evidence>
<evidence type="ECO:0000313" key="2">
    <source>
        <dbReference type="EMBL" id="ACB32901.1"/>
    </source>
</evidence>
<protein>
    <recommendedName>
        <fullName evidence="1">PIN domain-containing protein</fullName>
    </recommendedName>
</protein>
<dbReference type="EMBL" id="CP001013">
    <property type="protein sequence ID" value="ACB32901.1"/>
    <property type="molecule type" value="Genomic_DNA"/>
</dbReference>
<keyword evidence="3" id="KW-1185">Reference proteome</keyword>
<gene>
    <name evidence="2" type="ordered locus">Lcho_0626</name>
</gene>
<dbReference type="PANTHER" id="PTHR36173:SF1">
    <property type="entry name" value="RIBONUCLEASE VAPC22"/>
    <property type="match status" value="1"/>
</dbReference>
<dbReference type="InterPro" id="IPR002716">
    <property type="entry name" value="PIN_dom"/>
</dbReference>
<dbReference type="Pfam" id="PF01850">
    <property type="entry name" value="PIN"/>
    <property type="match status" value="1"/>
</dbReference>